<organism evidence="2 3">
    <name type="scientific">Priestia aryabhattai</name>
    <name type="common">Bacillus aryabhattai</name>
    <dbReference type="NCBI Taxonomy" id="412384"/>
    <lineage>
        <taxon>Bacteria</taxon>
        <taxon>Bacillati</taxon>
        <taxon>Bacillota</taxon>
        <taxon>Bacilli</taxon>
        <taxon>Bacillales</taxon>
        <taxon>Bacillaceae</taxon>
        <taxon>Priestia</taxon>
    </lineage>
</organism>
<accession>A0ABD7X010</accession>
<evidence type="ECO:0000313" key="2">
    <source>
        <dbReference type="EMBL" id="WEA45748.1"/>
    </source>
</evidence>
<reference evidence="2 3" key="1">
    <citation type="submission" date="2023-02" db="EMBL/GenBank/DDBJ databases">
        <title>Complete genome sequence of Priestia aryabhattai G5MAi6, a methanol-tolerant strain isolated from tap water in Hong Kong.</title>
        <authorList>
            <person name="Leung K.M."/>
            <person name="Lai G.K.K."/>
            <person name="Griffin S.D.J."/>
        </authorList>
    </citation>
    <scope>NUCLEOTIDE SEQUENCE [LARGE SCALE GENOMIC DNA]</scope>
    <source>
        <strain evidence="2 3">G5MAi6</strain>
    </source>
</reference>
<dbReference type="AlphaFoldDB" id="A0ABD7X010"/>
<keyword evidence="2" id="KW-0946">Virion</keyword>
<feature type="compositionally biased region" description="Basic and acidic residues" evidence="1">
    <location>
        <begin position="309"/>
        <end position="327"/>
    </location>
</feature>
<dbReference type="Proteomes" id="UP001220217">
    <property type="component" value="Chromosome"/>
</dbReference>
<evidence type="ECO:0000313" key="3">
    <source>
        <dbReference type="Proteomes" id="UP001220217"/>
    </source>
</evidence>
<protein>
    <submittedName>
        <fullName evidence="2">Spore coat protein</fullName>
    </submittedName>
</protein>
<feature type="region of interest" description="Disordered" evidence="1">
    <location>
        <begin position="290"/>
        <end position="393"/>
    </location>
</feature>
<feature type="region of interest" description="Disordered" evidence="1">
    <location>
        <begin position="1"/>
        <end position="37"/>
    </location>
</feature>
<keyword evidence="2" id="KW-0167">Capsid protein</keyword>
<evidence type="ECO:0000256" key="1">
    <source>
        <dbReference type="SAM" id="MobiDB-lite"/>
    </source>
</evidence>
<proteinExistence type="predicted"/>
<name>A0ABD7X010_PRIAR</name>
<feature type="compositionally biased region" description="Low complexity" evidence="1">
    <location>
        <begin position="1"/>
        <end position="15"/>
    </location>
</feature>
<sequence>MSNYYYGQEQEQNQNPRQKSSQKRSRNIQMPDKGYSSHFKPLKGRVVTVYRGGPESKTGYLVDVQSDYLILAVESNNNNNNNNGENNNQNNQNNNQQEYTLVYYHLAHVKSITEDTMSNSAQTFTGISAELELYRGKTFAGTLSLMKTKYVQVNQGGPEKKAGQLLDVLGSFESAYIVLLTEDDGIIYINTEHVKSVSEYQNNNGDQTAQSANELLVSQEPEYMKSKSFNDLFAHLSHKWVSINNGGPEAVEGVLVQSRNGTFTLVQNNQVLRLQPRHVKTICVGAKGAFKQNDNNQNNEETEENGETEAAKSTEERTGRRTGERTGSRTGGRTGSRTSGRTGRRTGGRTDDRSRGRRTGGRTGDRSRGRRTGSRSSAPAEKVIKTKNYRWKA</sequence>
<dbReference type="EMBL" id="CP118718">
    <property type="protein sequence ID" value="WEA45748.1"/>
    <property type="molecule type" value="Genomic_DNA"/>
</dbReference>
<gene>
    <name evidence="2" type="ORF">PWO00_07170</name>
</gene>